<evidence type="ECO:0000313" key="2">
    <source>
        <dbReference type="Proteomes" id="UP000092993"/>
    </source>
</evidence>
<dbReference type="EMBL" id="LUGG01000004">
    <property type="protein sequence ID" value="OBZ75926.1"/>
    <property type="molecule type" value="Genomic_DNA"/>
</dbReference>
<dbReference type="OrthoDB" id="5243240at2759"/>
<reference evidence="1 2" key="1">
    <citation type="submission" date="2016-03" db="EMBL/GenBank/DDBJ databases">
        <title>Whole genome sequencing of Grifola frondosa 9006-11.</title>
        <authorList>
            <person name="Min B."/>
            <person name="Park H."/>
            <person name="Kim J.-G."/>
            <person name="Cho H."/>
            <person name="Oh Y.-L."/>
            <person name="Kong W.-S."/>
            <person name="Choi I.-G."/>
        </authorList>
    </citation>
    <scope>NUCLEOTIDE SEQUENCE [LARGE SCALE GENOMIC DNA]</scope>
    <source>
        <strain evidence="1 2">9006-11</strain>
    </source>
</reference>
<dbReference type="AlphaFoldDB" id="A0A1C7MHR9"/>
<comment type="caution">
    <text evidence="1">The sequence shown here is derived from an EMBL/GenBank/DDBJ whole genome shotgun (WGS) entry which is preliminary data.</text>
</comment>
<protein>
    <submittedName>
        <fullName evidence="1">Uncharacterized protein</fullName>
    </submittedName>
</protein>
<sequence>MCSRSWTLHTPTLCGASSSRTAWQSRCSSVELLGNLHNTQIVEVVLQKGRERAKVLFAFSGQGG</sequence>
<proteinExistence type="predicted"/>
<gene>
    <name evidence="1" type="ORF">A0H81_04754</name>
</gene>
<dbReference type="Proteomes" id="UP000092993">
    <property type="component" value="Unassembled WGS sequence"/>
</dbReference>
<organism evidence="1 2">
    <name type="scientific">Grifola frondosa</name>
    <name type="common">Maitake</name>
    <name type="synonym">Polyporus frondosus</name>
    <dbReference type="NCBI Taxonomy" id="5627"/>
    <lineage>
        <taxon>Eukaryota</taxon>
        <taxon>Fungi</taxon>
        <taxon>Dikarya</taxon>
        <taxon>Basidiomycota</taxon>
        <taxon>Agaricomycotina</taxon>
        <taxon>Agaricomycetes</taxon>
        <taxon>Polyporales</taxon>
        <taxon>Grifolaceae</taxon>
        <taxon>Grifola</taxon>
    </lineage>
</organism>
<evidence type="ECO:0000313" key="1">
    <source>
        <dbReference type="EMBL" id="OBZ75926.1"/>
    </source>
</evidence>
<accession>A0A1C7MHR9</accession>
<keyword evidence="2" id="KW-1185">Reference proteome</keyword>
<name>A0A1C7MHR9_GRIFR</name>